<dbReference type="NCBIfam" id="NF045542">
    <property type="entry name" value="Clp_rel_HeadMat"/>
    <property type="match status" value="1"/>
</dbReference>
<dbReference type="EMBL" id="FRAL01000004">
    <property type="protein sequence ID" value="SHK68799.1"/>
    <property type="molecule type" value="Genomic_DNA"/>
</dbReference>
<dbReference type="GO" id="GO:0051117">
    <property type="term" value="F:ATPase binding"/>
    <property type="evidence" value="ECO:0007669"/>
    <property type="project" value="TreeGrafter"/>
</dbReference>
<dbReference type="Pfam" id="PF00574">
    <property type="entry name" value="CLP_protease"/>
    <property type="match status" value="1"/>
</dbReference>
<dbReference type="RefSeq" id="WP_064700488.1">
    <property type="nucleotide sequence ID" value="NZ_BDEO01000011.1"/>
</dbReference>
<sequence length="239" mass="27138">MPMPKLLQLFLDNQARPKDFRAETNDRRGEVYLYDAIGDWFGISAEAFNREVRAMEGEIDEIHLYINSPGGDVFEARAMATALSQLKVKTVSHIEGLAASAATFLPMVTDEVEMTDGGFFMIHEAWTLTMGNKRDHQQQVDLLTKVDDSILEAYAKRTGAERDQLVAWMEAETWFTAEEAKEHGFITSILETQRKQSNAARWNLGAYHNTPRALTEGPSPEQLYDRAQAERRLALIERQ</sequence>
<gene>
    <name evidence="7" type="ORF">SAMN05192556_104271</name>
</gene>
<keyword evidence="3 7" id="KW-0645">Protease</keyword>
<evidence type="ECO:0000256" key="3">
    <source>
        <dbReference type="ARBA" id="ARBA00022670"/>
    </source>
</evidence>
<accession>A0A1M6UHZ7</accession>
<dbReference type="Proteomes" id="UP000184248">
    <property type="component" value="Unassembled WGS sequence"/>
</dbReference>
<evidence type="ECO:0000256" key="2">
    <source>
        <dbReference type="ARBA" id="ARBA00022490"/>
    </source>
</evidence>
<comment type="similarity">
    <text evidence="1 6">Belongs to the peptidase S14 family.</text>
</comment>
<keyword evidence="8" id="KW-1185">Reference proteome</keyword>
<dbReference type="AlphaFoldDB" id="A0A1M6UHZ7"/>
<dbReference type="GO" id="GO:0009368">
    <property type="term" value="C:endopeptidase Clp complex"/>
    <property type="evidence" value="ECO:0007669"/>
    <property type="project" value="TreeGrafter"/>
</dbReference>
<keyword evidence="2" id="KW-0963">Cytoplasm</keyword>
<organism evidence="7 8">
    <name type="scientific">Halomonas caseinilytica</name>
    <dbReference type="NCBI Taxonomy" id="438744"/>
    <lineage>
        <taxon>Bacteria</taxon>
        <taxon>Pseudomonadati</taxon>
        <taxon>Pseudomonadota</taxon>
        <taxon>Gammaproteobacteria</taxon>
        <taxon>Oceanospirillales</taxon>
        <taxon>Halomonadaceae</taxon>
        <taxon>Halomonas</taxon>
    </lineage>
</organism>
<dbReference type="InterPro" id="IPR029045">
    <property type="entry name" value="ClpP/crotonase-like_dom_sf"/>
</dbReference>
<dbReference type="InterPro" id="IPR023562">
    <property type="entry name" value="ClpP/TepA"/>
</dbReference>
<evidence type="ECO:0000256" key="4">
    <source>
        <dbReference type="ARBA" id="ARBA00022801"/>
    </source>
</evidence>
<evidence type="ECO:0000313" key="7">
    <source>
        <dbReference type="EMBL" id="SHK68799.1"/>
    </source>
</evidence>
<reference evidence="8" key="1">
    <citation type="submission" date="2016-11" db="EMBL/GenBank/DDBJ databases">
        <authorList>
            <person name="Varghese N."/>
            <person name="Submissions S."/>
        </authorList>
    </citation>
    <scope>NUCLEOTIDE SEQUENCE [LARGE SCALE GENOMIC DNA]</scope>
    <source>
        <strain evidence="8">ALO Sharm</strain>
    </source>
</reference>
<dbReference type="GO" id="GO:0004176">
    <property type="term" value="F:ATP-dependent peptidase activity"/>
    <property type="evidence" value="ECO:0007669"/>
    <property type="project" value="InterPro"/>
</dbReference>
<name>A0A1M6UHZ7_9GAMM</name>
<protein>
    <recommendedName>
        <fullName evidence="6">ATP-dependent Clp protease proteolytic subunit</fullName>
    </recommendedName>
</protein>
<proteinExistence type="inferred from homology"/>
<dbReference type="GO" id="GO:0006515">
    <property type="term" value="P:protein quality control for misfolded or incompletely synthesized proteins"/>
    <property type="evidence" value="ECO:0007669"/>
    <property type="project" value="TreeGrafter"/>
</dbReference>
<dbReference type="PANTHER" id="PTHR10381">
    <property type="entry name" value="ATP-DEPENDENT CLP PROTEASE PROTEOLYTIC SUBUNIT"/>
    <property type="match status" value="1"/>
</dbReference>
<evidence type="ECO:0000256" key="6">
    <source>
        <dbReference type="RuleBase" id="RU003567"/>
    </source>
</evidence>
<evidence type="ECO:0000256" key="1">
    <source>
        <dbReference type="ARBA" id="ARBA00007039"/>
    </source>
</evidence>
<evidence type="ECO:0000313" key="8">
    <source>
        <dbReference type="Proteomes" id="UP000184248"/>
    </source>
</evidence>
<keyword evidence="5" id="KW-0720">Serine protease</keyword>
<dbReference type="SUPFAM" id="SSF52096">
    <property type="entry name" value="ClpP/crotonase"/>
    <property type="match status" value="1"/>
</dbReference>
<evidence type="ECO:0000256" key="5">
    <source>
        <dbReference type="ARBA" id="ARBA00022825"/>
    </source>
</evidence>
<dbReference type="GO" id="GO:0004252">
    <property type="term" value="F:serine-type endopeptidase activity"/>
    <property type="evidence" value="ECO:0007669"/>
    <property type="project" value="InterPro"/>
</dbReference>
<keyword evidence="4" id="KW-0378">Hydrolase</keyword>
<dbReference type="PANTHER" id="PTHR10381:SF70">
    <property type="entry name" value="ATP-DEPENDENT CLP PROTEASE PROTEOLYTIC SUBUNIT"/>
    <property type="match status" value="1"/>
</dbReference>
<dbReference type="Gene3D" id="3.90.226.10">
    <property type="entry name" value="2-enoyl-CoA Hydratase, Chain A, domain 1"/>
    <property type="match status" value="1"/>
</dbReference>
<dbReference type="CDD" id="cd07016">
    <property type="entry name" value="S14_ClpP_1"/>
    <property type="match status" value="1"/>
</dbReference>
<dbReference type="InterPro" id="IPR001907">
    <property type="entry name" value="ClpP"/>
</dbReference>
<dbReference type="PRINTS" id="PR00127">
    <property type="entry name" value="CLPPROTEASEP"/>
</dbReference>